<keyword evidence="7" id="KW-0406">Ion transport</keyword>
<dbReference type="GO" id="GO:0005886">
    <property type="term" value="C:plasma membrane"/>
    <property type="evidence" value="ECO:0007669"/>
    <property type="project" value="UniProtKB-SubCell"/>
</dbReference>
<proteinExistence type="predicted"/>
<dbReference type="EMBL" id="WODC01000009">
    <property type="protein sequence ID" value="MUM78483.1"/>
    <property type="molecule type" value="Genomic_DNA"/>
</dbReference>
<dbReference type="PANTHER" id="PTHR43298:SF2">
    <property type="entry name" value="FMN_FAD EXPORTER YEEO-RELATED"/>
    <property type="match status" value="1"/>
</dbReference>
<name>A0A7K1KQX0_9BACT</name>
<organism evidence="11 12">
    <name type="scientific">Pseudodesulfovibrio alkaliphilus</name>
    <dbReference type="NCBI Taxonomy" id="2661613"/>
    <lineage>
        <taxon>Bacteria</taxon>
        <taxon>Pseudomonadati</taxon>
        <taxon>Thermodesulfobacteriota</taxon>
        <taxon>Desulfovibrionia</taxon>
        <taxon>Desulfovibrionales</taxon>
        <taxon>Desulfovibrionaceae</taxon>
    </lineage>
</organism>
<evidence type="ECO:0000256" key="5">
    <source>
        <dbReference type="ARBA" id="ARBA00022692"/>
    </source>
</evidence>
<accession>A0A7K1KQX0</accession>
<evidence type="ECO:0000256" key="2">
    <source>
        <dbReference type="ARBA" id="ARBA00022448"/>
    </source>
</evidence>
<dbReference type="InterPro" id="IPR048279">
    <property type="entry name" value="MdtK-like"/>
</dbReference>
<dbReference type="GO" id="GO:0042910">
    <property type="term" value="F:xenobiotic transmembrane transporter activity"/>
    <property type="evidence" value="ECO:0007669"/>
    <property type="project" value="InterPro"/>
</dbReference>
<dbReference type="GO" id="GO:0006811">
    <property type="term" value="P:monoatomic ion transport"/>
    <property type="evidence" value="ECO:0007669"/>
    <property type="project" value="UniProtKB-KW"/>
</dbReference>
<dbReference type="PANTHER" id="PTHR43298">
    <property type="entry name" value="MULTIDRUG RESISTANCE PROTEIN NORM-RELATED"/>
    <property type="match status" value="1"/>
</dbReference>
<keyword evidence="12" id="KW-1185">Reference proteome</keyword>
<evidence type="ECO:0000256" key="3">
    <source>
        <dbReference type="ARBA" id="ARBA00022449"/>
    </source>
</evidence>
<feature type="transmembrane region" description="Helical" evidence="10">
    <location>
        <begin position="61"/>
        <end position="82"/>
    </location>
</feature>
<keyword evidence="3" id="KW-0050">Antiport</keyword>
<feature type="transmembrane region" description="Helical" evidence="10">
    <location>
        <begin position="252"/>
        <end position="273"/>
    </location>
</feature>
<protein>
    <recommendedName>
        <fullName evidence="9">Multidrug-efflux transporter</fullName>
    </recommendedName>
</protein>
<evidence type="ECO:0000256" key="6">
    <source>
        <dbReference type="ARBA" id="ARBA00022989"/>
    </source>
</evidence>
<feature type="transmembrane region" description="Helical" evidence="10">
    <location>
        <begin position="139"/>
        <end position="159"/>
    </location>
</feature>
<evidence type="ECO:0000256" key="4">
    <source>
        <dbReference type="ARBA" id="ARBA00022475"/>
    </source>
</evidence>
<evidence type="ECO:0000256" key="7">
    <source>
        <dbReference type="ARBA" id="ARBA00023065"/>
    </source>
</evidence>
<comment type="caution">
    <text evidence="11">The sequence shown here is derived from an EMBL/GenBank/DDBJ whole genome shotgun (WGS) entry which is preliminary data.</text>
</comment>
<evidence type="ECO:0000256" key="10">
    <source>
        <dbReference type="SAM" id="Phobius"/>
    </source>
</evidence>
<dbReference type="Pfam" id="PF01554">
    <property type="entry name" value="MatE"/>
    <property type="match status" value="2"/>
</dbReference>
<feature type="transmembrane region" description="Helical" evidence="10">
    <location>
        <begin position="198"/>
        <end position="223"/>
    </location>
</feature>
<dbReference type="PIRSF" id="PIRSF006603">
    <property type="entry name" value="DinF"/>
    <property type="match status" value="1"/>
</dbReference>
<feature type="transmembrane region" description="Helical" evidence="10">
    <location>
        <begin position="327"/>
        <end position="346"/>
    </location>
</feature>
<dbReference type="AlphaFoldDB" id="A0A7K1KQX0"/>
<dbReference type="InterPro" id="IPR002528">
    <property type="entry name" value="MATE_fam"/>
</dbReference>
<dbReference type="GO" id="GO:0015297">
    <property type="term" value="F:antiporter activity"/>
    <property type="evidence" value="ECO:0007669"/>
    <property type="project" value="UniProtKB-KW"/>
</dbReference>
<evidence type="ECO:0000313" key="12">
    <source>
        <dbReference type="Proteomes" id="UP000461162"/>
    </source>
</evidence>
<gene>
    <name evidence="11" type="ORF">GKC30_12640</name>
</gene>
<keyword evidence="2" id="KW-0813">Transport</keyword>
<reference evidence="11 12" key="1">
    <citation type="submission" date="2019-11" db="EMBL/GenBank/DDBJ databases">
        <title>Pseudodesulfovibrio alkaliphilus, sp. nov., an alkaliphilic sulfate-reducing bacteria from mud volcano of Taman peninsula, Russia.</title>
        <authorList>
            <person name="Frolova A."/>
            <person name="Merkel A.Y."/>
            <person name="Slobodkin A.I."/>
        </authorList>
    </citation>
    <scope>NUCLEOTIDE SEQUENCE [LARGE SCALE GENOMIC DNA]</scope>
    <source>
        <strain evidence="11 12">F-1</strain>
    </source>
</reference>
<feature type="transmembrane region" description="Helical" evidence="10">
    <location>
        <begin position="166"/>
        <end position="186"/>
    </location>
</feature>
<feature type="transmembrane region" description="Helical" evidence="10">
    <location>
        <begin position="358"/>
        <end position="376"/>
    </location>
</feature>
<keyword evidence="5 10" id="KW-0812">Transmembrane</keyword>
<evidence type="ECO:0000256" key="1">
    <source>
        <dbReference type="ARBA" id="ARBA00004651"/>
    </source>
</evidence>
<keyword evidence="4" id="KW-1003">Cell membrane</keyword>
<dbReference type="InterPro" id="IPR050222">
    <property type="entry name" value="MATE_MdtK"/>
</dbReference>
<evidence type="ECO:0000256" key="8">
    <source>
        <dbReference type="ARBA" id="ARBA00023136"/>
    </source>
</evidence>
<comment type="subcellular location">
    <subcellularLocation>
        <location evidence="1">Cell membrane</location>
        <topology evidence="1">Multi-pass membrane protein</topology>
    </subcellularLocation>
</comment>
<dbReference type="Proteomes" id="UP000461162">
    <property type="component" value="Unassembled WGS sequence"/>
</dbReference>
<feature type="transmembrane region" description="Helical" evidence="10">
    <location>
        <begin position="103"/>
        <end position="127"/>
    </location>
</feature>
<dbReference type="CDD" id="cd13131">
    <property type="entry name" value="MATE_NorM_like"/>
    <property type="match status" value="1"/>
</dbReference>
<evidence type="ECO:0000256" key="9">
    <source>
        <dbReference type="ARBA" id="ARBA00031636"/>
    </source>
</evidence>
<dbReference type="NCBIfam" id="TIGR00797">
    <property type="entry name" value="matE"/>
    <property type="match status" value="1"/>
</dbReference>
<feature type="transmembrane region" description="Helical" evidence="10">
    <location>
        <begin position="397"/>
        <end position="420"/>
    </location>
</feature>
<keyword evidence="8 10" id="KW-0472">Membrane</keyword>
<feature type="transmembrane region" description="Helical" evidence="10">
    <location>
        <begin position="20"/>
        <end position="41"/>
    </location>
</feature>
<evidence type="ECO:0000313" key="11">
    <source>
        <dbReference type="EMBL" id="MUM78483.1"/>
    </source>
</evidence>
<sequence>MKPTGKDMSIVSALRRETPIILPLFLPILISQYAGIANGVIDTAMAGALGTVELASIAVGAAIWVPFFAFILGTLYGLLIFVSQAFGAGDSESVNASTQQGMYLGVALGLLTTLILYLIASNISLFGVEAEIAEPASRYIKAVIWSIPVACMVFAVRFYCEGQKAVMPVTIIAVISVGFKILFNYMFMFGNFGMPAMGVAGCGLATICEYTAFLLMLVGYVSLAPRFSKQRLFGRLHHPNFSSILEITKKGVPIGLCFTSEFLIFSVMVMFISQEGAVAAAAHQIAFNCMILFFSMAAAFSSAACIRVGNLFGGGDKEKLRHAVSGIVSLSALIGCLLMAGMIFKAQELASLFTSDALVIPLAVSILYVAAFFQIADSMQVCLNGVLRGVGDVSVPFLYTTIAYWGIGIPLGYVLAGMPLPLGLAIPMNFGVVGWWLALTVALFIATAALGWRMRVMLWGKAGPVENLVAAQSNA</sequence>
<feature type="transmembrane region" description="Helical" evidence="10">
    <location>
        <begin position="285"/>
        <end position="306"/>
    </location>
</feature>
<feature type="transmembrane region" description="Helical" evidence="10">
    <location>
        <begin position="432"/>
        <end position="452"/>
    </location>
</feature>
<keyword evidence="6 10" id="KW-1133">Transmembrane helix</keyword>